<dbReference type="PANTHER" id="PTHR30522">
    <property type="entry name" value="NUCLEOSIDE TRIPHOSPHATE PYROPHOSPHOHYDROLASE"/>
    <property type="match status" value="1"/>
</dbReference>
<reference evidence="2 3" key="2">
    <citation type="submission" date="2020-05" db="EMBL/GenBank/DDBJ databases">
        <title>Draft genome sequence of Desulfovibrio sp. strainFSS-1.</title>
        <authorList>
            <person name="Shimoshige H."/>
            <person name="Kobayashi H."/>
            <person name="Maekawa T."/>
        </authorList>
    </citation>
    <scope>NUCLEOTIDE SEQUENCE [LARGE SCALE GENOMIC DNA]</scope>
    <source>
        <strain evidence="2 3">SIID29052-01</strain>
    </source>
</reference>
<dbReference type="CDD" id="cd11529">
    <property type="entry name" value="NTP-PPase_MazG_Cterm"/>
    <property type="match status" value="1"/>
</dbReference>
<dbReference type="NCBIfam" id="NF007113">
    <property type="entry name" value="PRK09562.1"/>
    <property type="match status" value="1"/>
</dbReference>
<dbReference type="GO" id="GO:0046081">
    <property type="term" value="P:dUTP catabolic process"/>
    <property type="evidence" value="ECO:0007669"/>
    <property type="project" value="TreeGrafter"/>
</dbReference>
<dbReference type="InterPro" id="IPR048011">
    <property type="entry name" value="NTP-PPase_MazG-like_C"/>
</dbReference>
<dbReference type="Gene3D" id="1.10.287.1080">
    <property type="entry name" value="MazG-like"/>
    <property type="match status" value="2"/>
</dbReference>
<dbReference type="NCBIfam" id="TIGR00444">
    <property type="entry name" value="mazG"/>
    <property type="match status" value="1"/>
</dbReference>
<dbReference type="Proteomes" id="UP000494245">
    <property type="component" value="Unassembled WGS sequence"/>
</dbReference>
<feature type="domain" description="NTP pyrophosphohydrolase MazG-like" evidence="1">
    <location>
        <begin position="31"/>
        <end position="104"/>
    </location>
</feature>
<protein>
    <submittedName>
        <fullName evidence="2">Nucleoside triphosphate pyrophosphohydrolase</fullName>
        <ecNumber evidence="2">3.6.1.8</ecNumber>
    </submittedName>
</protein>
<accession>A0A6V8LZ01</accession>
<dbReference type="GO" id="GO:0006203">
    <property type="term" value="P:dGTP catabolic process"/>
    <property type="evidence" value="ECO:0007669"/>
    <property type="project" value="TreeGrafter"/>
</dbReference>
<reference evidence="2 3" key="1">
    <citation type="submission" date="2020-04" db="EMBL/GenBank/DDBJ databases">
        <authorList>
            <consortium name="Desulfovibrio sp. FSS-1 genome sequencing consortium"/>
            <person name="Shimoshige H."/>
            <person name="Kobayashi H."/>
            <person name="Maekawa T."/>
        </authorList>
    </citation>
    <scope>NUCLEOTIDE SEQUENCE [LARGE SCALE GENOMIC DNA]</scope>
    <source>
        <strain evidence="2 3">SIID29052-01</strain>
    </source>
</reference>
<keyword evidence="3" id="KW-1185">Reference proteome</keyword>
<dbReference type="EC" id="3.6.1.8" evidence="2"/>
<dbReference type="InterPro" id="IPR004518">
    <property type="entry name" value="MazG-like_dom"/>
</dbReference>
<dbReference type="GO" id="GO:0046076">
    <property type="term" value="P:dTTP catabolic process"/>
    <property type="evidence" value="ECO:0007669"/>
    <property type="project" value="TreeGrafter"/>
</dbReference>
<dbReference type="RefSeq" id="WP_173086072.1">
    <property type="nucleotide sequence ID" value="NZ_BLTE01000015.1"/>
</dbReference>
<evidence type="ECO:0000259" key="1">
    <source>
        <dbReference type="Pfam" id="PF03819"/>
    </source>
</evidence>
<dbReference type="GO" id="GO:0046052">
    <property type="term" value="P:UTP catabolic process"/>
    <property type="evidence" value="ECO:0007669"/>
    <property type="project" value="TreeGrafter"/>
</dbReference>
<name>A0A6V8LZ01_9BACT</name>
<dbReference type="InterPro" id="IPR048015">
    <property type="entry name" value="NTP-PPase_MazG-like_N"/>
</dbReference>
<proteinExistence type="predicted"/>
<dbReference type="EMBL" id="BLTE01000015">
    <property type="protein sequence ID" value="GFK95239.1"/>
    <property type="molecule type" value="Genomic_DNA"/>
</dbReference>
<evidence type="ECO:0000313" key="3">
    <source>
        <dbReference type="Proteomes" id="UP000494245"/>
    </source>
</evidence>
<dbReference type="CDD" id="cd11528">
    <property type="entry name" value="NTP-PPase_MazG_Nterm"/>
    <property type="match status" value="1"/>
</dbReference>
<sequence>MQDASGDSLAKLRQVVASLLGPGGCPWDQAQTPETLCDYVIEEAHELVEAIRSGDAAGAAEELGDVLFLLCFVAALYEGRGTFTMAQAIDSASAKMIRRHPHVFEGLSVENQEELLRNWERIKRGEKEDPGGIFASLPRGLPALLKAYRLNAKAARHHFTWESDQAQEAKLADEWKELQEARAQGDQARVEAEFGDYLFTLVEYGRRLGVKANAALEGANAAFLRRFEAMEALARQRDQDTSGFKLADWDSLWDEVKAAERG</sequence>
<dbReference type="SUPFAM" id="SSF101386">
    <property type="entry name" value="all-alpha NTP pyrophosphatases"/>
    <property type="match status" value="2"/>
</dbReference>
<dbReference type="AlphaFoldDB" id="A0A6V8LZ01"/>
<comment type="caution">
    <text evidence="2">The sequence shown here is derived from an EMBL/GenBank/DDBJ whole genome shotgun (WGS) entry which is preliminary data.</text>
</comment>
<dbReference type="Pfam" id="PF03819">
    <property type="entry name" value="MazG"/>
    <property type="match status" value="1"/>
</dbReference>
<dbReference type="GO" id="GO:0046047">
    <property type="term" value="P:TTP catabolic process"/>
    <property type="evidence" value="ECO:0007669"/>
    <property type="project" value="TreeGrafter"/>
</dbReference>
<dbReference type="PANTHER" id="PTHR30522:SF0">
    <property type="entry name" value="NUCLEOSIDE TRIPHOSPHATE PYROPHOSPHOHYDROLASE"/>
    <property type="match status" value="1"/>
</dbReference>
<evidence type="ECO:0000313" key="2">
    <source>
        <dbReference type="EMBL" id="GFK95239.1"/>
    </source>
</evidence>
<organism evidence="2 3">
    <name type="scientific">Fundidesulfovibrio magnetotacticus</name>
    <dbReference type="NCBI Taxonomy" id="2730080"/>
    <lineage>
        <taxon>Bacteria</taxon>
        <taxon>Pseudomonadati</taxon>
        <taxon>Thermodesulfobacteriota</taxon>
        <taxon>Desulfovibrionia</taxon>
        <taxon>Desulfovibrionales</taxon>
        <taxon>Desulfovibrionaceae</taxon>
        <taxon>Fundidesulfovibrio</taxon>
    </lineage>
</organism>
<dbReference type="GO" id="GO:0046061">
    <property type="term" value="P:dATP catabolic process"/>
    <property type="evidence" value="ECO:0007669"/>
    <property type="project" value="TreeGrafter"/>
</dbReference>
<keyword evidence="2" id="KW-0378">Hydrolase</keyword>
<dbReference type="GO" id="GO:0047693">
    <property type="term" value="F:ATP diphosphatase activity"/>
    <property type="evidence" value="ECO:0007669"/>
    <property type="project" value="UniProtKB-EC"/>
</dbReference>
<dbReference type="InterPro" id="IPR011551">
    <property type="entry name" value="NTP_PyrPHydrolase_MazG"/>
</dbReference>
<gene>
    <name evidence="2" type="primary">mazG</name>
    <name evidence="2" type="ORF">NNJEOMEG_03097</name>
</gene>